<comment type="caution">
    <text evidence="6">The sequence shown here is derived from an EMBL/GenBank/DDBJ whole genome shotgun (WGS) entry which is preliminary data.</text>
</comment>
<reference evidence="6 7" key="1">
    <citation type="journal article" date="2016" name="Nat. Commun.">
        <title>Thousands of microbial genomes shed light on interconnected biogeochemical processes in an aquifer system.</title>
        <authorList>
            <person name="Anantharaman K."/>
            <person name="Brown C.T."/>
            <person name="Hug L.A."/>
            <person name="Sharon I."/>
            <person name="Castelle C.J."/>
            <person name="Probst A.J."/>
            <person name="Thomas B.C."/>
            <person name="Singh A."/>
            <person name="Wilkins M.J."/>
            <person name="Karaoz U."/>
            <person name="Brodie E.L."/>
            <person name="Williams K.H."/>
            <person name="Hubbard S.S."/>
            <person name="Banfield J.F."/>
        </authorList>
    </citation>
    <scope>NUCLEOTIDE SEQUENCE [LARGE SCALE GENOMIC DNA]</scope>
</reference>
<evidence type="ECO:0000256" key="4">
    <source>
        <dbReference type="RuleBase" id="RU003476"/>
    </source>
</evidence>
<comment type="cofactor">
    <cofactor evidence="1">
        <name>Mg(2+)</name>
        <dbReference type="ChEBI" id="CHEBI:18420"/>
    </cofactor>
</comment>
<dbReference type="PANTHER" id="PTHR43046">
    <property type="entry name" value="GDP-MANNOSE MANNOSYL HYDROLASE"/>
    <property type="match status" value="1"/>
</dbReference>
<dbReference type="PRINTS" id="PR00502">
    <property type="entry name" value="NUDIXFAMILY"/>
</dbReference>
<keyword evidence="3" id="KW-0460">Magnesium</keyword>
<dbReference type="EMBL" id="MHIE01000018">
    <property type="protein sequence ID" value="OGY45582.1"/>
    <property type="molecule type" value="Genomic_DNA"/>
</dbReference>
<feature type="domain" description="Nudix hydrolase" evidence="5">
    <location>
        <begin position="11"/>
        <end position="141"/>
    </location>
</feature>
<dbReference type="SUPFAM" id="SSF55811">
    <property type="entry name" value="Nudix"/>
    <property type="match status" value="1"/>
</dbReference>
<dbReference type="AlphaFoldDB" id="A0A1G1XZY6"/>
<organism evidence="6 7">
    <name type="scientific">Candidatus Buchananbacteria bacterium RIFCSPHIGHO2_01_FULL_44_11</name>
    <dbReference type="NCBI Taxonomy" id="1797535"/>
    <lineage>
        <taxon>Bacteria</taxon>
        <taxon>Candidatus Buchananiibacteriota</taxon>
    </lineage>
</organism>
<dbReference type="Proteomes" id="UP000178240">
    <property type="component" value="Unassembled WGS sequence"/>
</dbReference>
<dbReference type="InterPro" id="IPR000086">
    <property type="entry name" value="NUDIX_hydrolase_dom"/>
</dbReference>
<evidence type="ECO:0000256" key="2">
    <source>
        <dbReference type="ARBA" id="ARBA00022801"/>
    </source>
</evidence>
<keyword evidence="2 4" id="KW-0378">Hydrolase</keyword>
<accession>A0A1G1XZY6</accession>
<proteinExistence type="inferred from homology"/>
<dbReference type="InterPro" id="IPR020084">
    <property type="entry name" value="NUDIX_hydrolase_CS"/>
</dbReference>
<sequence length="150" mass="17136">MTVNDKQQFPKGVEVVGSSIIEDGEGKILLVKSPKWHNKWVMPGGHIEPGEKIETALLREAEEETGLKLQCVGMITFGELINSKDFHRPAHFVYFDMVCKTGSKDIKLDKTELTDYVWVEPRQALTMDLAETYDKTIEDYLKFKNSDKRA</sequence>
<protein>
    <recommendedName>
        <fullName evidence="5">Nudix hydrolase domain-containing protein</fullName>
    </recommendedName>
</protein>
<dbReference type="PROSITE" id="PS00893">
    <property type="entry name" value="NUDIX_BOX"/>
    <property type="match status" value="1"/>
</dbReference>
<evidence type="ECO:0000256" key="1">
    <source>
        <dbReference type="ARBA" id="ARBA00001946"/>
    </source>
</evidence>
<dbReference type="PROSITE" id="PS51462">
    <property type="entry name" value="NUDIX"/>
    <property type="match status" value="1"/>
</dbReference>
<dbReference type="InterPro" id="IPR020476">
    <property type="entry name" value="Nudix_hydrolase"/>
</dbReference>
<dbReference type="Gene3D" id="3.90.79.10">
    <property type="entry name" value="Nucleoside Triphosphate Pyrophosphohydrolase"/>
    <property type="match status" value="1"/>
</dbReference>
<dbReference type="Pfam" id="PF00293">
    <property type="entry name" value="NUDIX"/>
    <property type="match status" value="1"/>
</dbReference>
<name>A0A1G1XZY6_9BACT</name>
<dbReference type="GO" id="GO:0016787">
    <property type="term" value="F:hydrolase activity"/>
    <property type="evidence" value="ECO:0007669"/>
    <property type="project" value="UniProtKB-KW"/>
</dbReference>
<evidence type="ECO:0000313" key="6">
    <source>
        <dbReference type="EMBL" id="OGY45582.1"/>
    </source>
</evidence>
<dbReference type="InterPro" id="IPR015797">
    <property type="entry name" value="NUDIX_hydrolase-like_dom_sf"/>
</dbReference>
<evidence type="ECO:0000259" key="5">
    <source>
        <dbReference type="PROSITE" id="PS51462"/>
    </source>
</evidence>
<evidence type="ECO:0000256" key="3">
    <source>
        <dbReference type="ARBA" id="ARBA00022842"/>
    </source>
</evidence>
<dbReference type="PANTHER" id="PTHR43046:SF12">
    <property type="entry name" value="GDP-MANNOSE MANNOSYL HYDROLASE"/>
    <property type="match status" value="1"/>
</dbReference>
<gene>
    <name evidence="6" type="ORF">A2744_02580</name>
</gene>
<dbReference type="STRING" id="1797535.A2744_02580"/>
<comment type="similarity">
    <text evidence="4">Belongs to the Nudix hydrolase family.</text>
</comment>
<evidence type="ECO:0000313" key="7">
    <source>
        <dbReference type="Proteomes" id="UP000178240"/>
    </source>
</evidence>